<protein>
    <submittedName>
        <fullName evidence="1">Uncharacterized protein</fullName>
    </submittedName>
</protein>
<sequence length="73" mass="7917">MGCRGTGDGLPIASSLKLVCFTQVHVVTQATPPLSKLNQKTVGERIGNGCQKGQIKKDKEIMTTEEMKRRGSE</sequence>
<evidence type="ECO:0000313" key="2">
    <source>
        <dbReference type="Proteomes" id="UP000314294"/>
    </source>
</evidence>
<name>A0A4Z2J996_9TELE</name>
<keyword evidence="2" id="KW-1185">Reference proteome</keyword>
<comment type="caution">
    <text evidence="1">The sequence shown here is derived from an EMBL/GenBank/DDBJ whole genome shotgun (WGS) entry which is preliminary data.</text>
</comment>
<reference evidence="1 2" key="1">
    <citation type="submission" date="2019-03" db="EMBL/GenBank/DDBJ databases">
        <title>First draft genome of Liparis tanakae, snailfish: a comprehensive survey of snailfish specific genes.</title>
        <authorList>
            <person name="Kim W."/>
            <person name="Song I."/>
            <person name="Jeong J.-H."/>
            <person name="Kim D."/>
            <person name="Kim S."/>
            <person name="Ryu S."/>
            <person name="Song J.Y."/>
            <person name="Lee S.K."/>
        </authorList>
    </citation>
    <scope>NUCLEOTIDE SEQUENCE [LARGE SCALE GENOMIC DNA]</scope>
    <source>
        <tissue evidence="1">Muscle</tissue>
    </source>
</reference>
<dbReference type="Proteomes" id="UP000314294">
    <property type="component" value="Unassembled WGS sequence"/>
</dbReference>
<proteinExistence type="predicted"/>
<organism evidence="1 2">
    <name type="scientific">Liparis tanakae</name>
    <name type="common">Tanaka's snailfish</name>
    <dbReference type="NCBI Taxonomy" id="230148"/>
    <lineage>
        <taxon>Eukaryota</taxon>
        <taxon>Metazoa</taxon>
        <taxon>Chordata</taxon>
        <taxon>Craniata</taxon>
        <taxon>Vertebrata</taxon>
        <taxon>Euteleostomi</taxon>
        <taxon>Actinopterygii</taxon>
        <taxon>Neopterygii</taxon>
        <taxon>Teleostei</taxon>
        <taxon>Neoteleostei</taxon>
        <taxon>Acanthomorphata</taxon>
        <taxon>Eupercaria</taxon>
        <taxon>Perciformes</taxon>
        <taxon>Cottioidei</taxon>
        <taxon>Cottales</taxon>
        <taxon>Liparidae</taxon>
        <taxon>Liparis</taxon>
    </lineage>
</organism>
<evidence type="ECO:0000313" key="1">
    <source>
        <dbReference type="EMBL" id="TNN86374.1"/>
    </source>
</evidence>
<dbReference type="EMBL" id="SRLO01000016">
    <property type="protein sequence ID" value="TNN86374.1"/>
    <property type="molecule type" value="Genomic_DNA"/>
</dbReference>
<accession>A0A4Z2J996</accession>
<dbReference type="AlphaFoldDB" id="A0A4Z2J996"/>
<gene>
    <name evidence="1" type="ORF">EYF80_003459</name>
</gene>